<dbReference type="Gene3D" id="1.10.287.70">
    <property type="match status" value="1"/>
</dbReference>
<dbReference type="AlphaFoldDB" id="A0AAD9KY01"/>
<protein>
    <submittedName>
        <fullName evidence="1">Uncharacterized protein</fullName>
    </submittedName>
</protein>
<keyword evidence="2" id="KW-1185">Reference proteome</keyword>
<evidence type="ECO:0000313" key="2">
    <source>
        <dbReference type="Proteomes" id="UP001209878"/>
    </source>
</evidence>
<evidence type="ECO:0000313" key="1">
    <source>
        <dbReference type="EMBL" id="KAK2179481.1"/>
    </source>
</evidence>
<sequence>MDDRFAVGTMGKNAELEEFIVAIVNANNRGVSAARNVSSEPNWSFGQSLFFAGTILTTIDVLSNNLQSSYRDVPQEMLPVRHVMLSVYAGQSSVTDVLMFWTRHQKFTLLVVSSSSVQSTVADSSNDLS</sequence>
<accession>A0AAD9KY01</accession>
<gene>
    <name evidence="1" type="ORF">NP493_488g02010</name>
</gene>
<dbReference type="EMBL" id="JAODUO010000488">
    <property type="protein sequence ID" value="KAK2179481.1"/>
    <property type="molecule type" value="Genomic_DNA"/>
</dbReference>
<reference evidence="1" key="1">
    <citation type="journal article" date="2023" name="Mol. Biol. Evol.">
        <title>Third-Generation Sequencing Reveals the Adaptive Role of the Epigenome in Three Deep-Sea Polychaetes.</title>
        <authorList>
            <person name="Perez M."/>
            <person name="Aroh O."/>
            <person name="Sun Y."/>
            <person name="Lan Y."/>
            <person name="Juniper S.K."/>
            <person name="Young C.R."/>
            <person name="Angers B."/>
            <person name="Qian P.Y."/>
        </authorList>
    </citation>
    <scope>NUCLEOTIDE SEQUENCE</scope>
    <source>
        <strain evidence="1">R07B-5</strain>
    </source>
</reference>
<organism evidence="1 2">
    <name type="scientific">Ridgeia piscesae</name>
    <name type="common">Tubeworm</name>
    <dbReference type="NCBI Taxonomy" id="27915"/>
    <lineage>
        <taxon>Eukaryota</taxon>
        <taxon>Metazoa</taxon>
        <taxon>Spiralia</taxon>
        <taxon>Lophotrochozoa</taxon>
        <taxon>Annelida</taxon>
        <taxon>Polychaeta</taxon>
        <taxon>Sedentaria</taxon>
        <taxon>Canalipalpata</taxon>
        <taxon>Sabellida</taxon>
        <taxon>Siboglinidae</taxon>
        <taxon>Ridgeia</taxon>
    </lineage>
</organism>
<proteinExistence type="predicted"/>
<comment type="caution">
    <text evidence="1">The sequence shown here is derived from an EMBL/GenBank/DDBJ whole genome shotgun (WGS) entry which is preliminary data.</text>
</comment>
<name>A0AAD9KY01_RIDPI</name>
<dbReference type="Proteomes" id="UP001209878">
    <property type="component" value="Unassembled WGS sequence"/>
</dbReference>